<dbReference type="Pfam" id="PF07470">
    <property type="entry name" value="Glyco_hydro_88"/>
    <property type="match status" value="1"/>
</dbReference>
<organism evidence="2 3">
    <name type="scientific">Thelephora terrestris</name>
    <dbReference type="NCBI Taxonomy" id="56493"/>
    <lineage>
        <taxon>Eukaryota</taxon>
        <taxon>Fungi</taxon>
        <taxon>Dikarya</taxon>
        <taxon>Basidiomycota</taxon>
        <taxon>Agaricomycotina</taxon>
        <taxon>Agaricomycetes</taxon>
        <taxon>Thelephorales</taxon>
        <taxon>Thelephoraceae</taxon>
        <taxon>Thelephora</taxon>
    </lineage>
</organism>
<keyword evidence="1" id="KW-0378">Hydrolase</keyword>
<protein>
    <submittedName>
        <fullName evidence="2">Six-hairpin glycosidase</fullName>
    </submittedName>
</protein>
<dbReference type="InterPro" id="IPR010905">
    <property type="entry name" value="Glyco_hydro_88"/>
</dbReference>
<dbReference type="PANTHER" id="PTHR41814:SF1">
    <property type="entry name" value="CELLULASE"/>
    <property type="match status" value="1"/>
</dbReference>
<reference evidence="2" key="1">
    <citation type="journal article" date="2020" name="Nat. Commun.">
        <title>Large-scale genome sequencing of mycorrhizal fungi provides insights into the early evolution of symbiotic traits.</title>
        <authorList>
            <person name="Miyauchi S."/>
            <person name="Kiss E."/>
            <person name="Kuo A."/>
            <person name="Drula E."/>
            <person name="Kohler A."/>
            <person name="Sanchez-Garcia M."/>
            <person name="Morin E."/>
            <person name="Andreopoulos B."/>
            <person name="Barry K.W."/>
            <person name="Bonito G."/>
            <person name="Buee M."/>
            <person name="Carver A."/>
            <person name="Chen C."/>
            <person name="Cichocki N."/>
            <person name="Clum A."/>
            <person name="Culley D."/>
            <person name="Crous P.W."/>
            <person name="Fauchery L."/>
            <person name="Girlanda M."/>
            <person name="Hayes R.D."/>
            <person name="Keri Z."/>
            <person name="LaButti K."/>
            <person name="Lipzen A."/>
            <person name="Lombard V."/>
            <person name="Magnuson J."/>
            <person name="Maillard F."/>
            <person name="Murat C."/>
            <person name="Nolan M."/>
            <person name="Ohm R.A."/>
            <person name="Pangilinan J."/>
            <person name="Pereira M.F."/>
            <person name="Perotto S."/>
            <person name="Peter M."/>
            <person name="Pfister S."/>
            <person name="Riley R."/>
            <person name="Sitrit Y."/>
            <person name="Stielow J.B."/>
            <person name="Szollosi G."/>
            <person name="Zifcakova L."/>
            <person name="Stursova M."/>
            <person name="Spatafora J.W."/>
            <person name="Tedersoo L."/>
            <person name="Vaario L.M."/>
            <person name="Yamada A."/>
            <person name="Yan M."/>
            <person name="Wang P."/>
            <person name="Xu J."/>
            <person name="Bruns T."/>
            <person name="Baldrian P."/>
            <person name="Vilgalys R."/>
            <person name="Dunand C."/>
            <person name="Henrissat B."/>
            <person name="Grigoriev I.V."/>
            <person name="Hibbett D."/>
            <person name="Nagy L.G."/>
            <person name="Martin F.M."/>
        </authorList>
    </citation>
    <scope>NUCLEOTIDE SEQUENCE</scope>
    <source>
        <strain evidence="2">UH-Tt-Lm1</strain>
    </source>
</reference>
<dbReference type="EMBL" id="WIUZ02000019">
    <property type="protein sequence ID" value="KAF9779463.1"/>
    <property type="molecule type" value="Genomic_DNA"/>
</dbReference>
<keyword evidence="3" id="KW-1185">Reference proteome</keyword>
<dbReference type="OrthoDB" id="4138492at2759"/>
<dbReference type="InterPro" id="IPR008928">
    <property type="entry name" value="6-hairpin_glycosidase_sf"/>
</dbReference>
<dbReference type="GO" id="GO:0005975">
    <property type="term" value="P:carbohydrate metabolic process"/>
    <property type="evidence" value="ECO:0007669"/>
    <property type="project" value="InterPro"/>
</dbReference>
<name>A0A9P6H4P2_9AGAM</name>
<dbReference type="AlphaFoldDB" id="A0A9P6H4P2"/>
<keyword evidence="2" id="KW-0326">Glycosidase</keyword>
<comment type="caution">
    <text evidence="2">The sequence shown here is derived from an EMBL/GenBank/DDBJ whole genome shotgun (WGS) entry which is preliminary data.</text>
</comment>
<dbReference type="InterPro" id="IPR012341">
    <property type="entry name" value="6hp_glycosidase-like_sf"/>
</dbReference>
<dbReference type="Proteomes" id="UP000736335">
    <property type="component" value="Unassembled WGS sequence"/>
</dbReference>
<accession>A0A9P6H4P2</accession>
<sequence length="420" mass="46087">MRKAFVLSLLVNVGEYLTSRSTTQKCICTTNSSPTRPPASSPADGFTLDEVRSNAIASSQKSWELGTLTEALLEYSWPQLSVFNAAASIPPARDLFTSDYPTDVVNIATTVVQNKPNDSLPLMPDTAVGDPASIGPAVLLANWTRNDTNDARFSTAAGSQLSYLLTQAPRTSDGAISQRNDQVQLWSDFVYMAPPFIASFGAYEQDDANKTYLLQAAYDQCRLYRQYLQDNSTKLWKHIEFGSYQDNNLWATGNGWAVAGMLRVRQTISLSDVSGSFVNQQNDLLNWIEEIVKASWIYQTSDGALRNVINNSSSFKDSSSTALIASATFRLAVLKRDNSTYISSANAAYDFVIRNIDSSGWLRNTVDPLTFYSLSSPDDPSPEAQSFVLLLESARRDFQDWVDANATLPSGGNDPISLGS</sequence>
<evidence type="ECO:0000313" key="3">
    <source>
        <dbReference type="Proteomes" id="UP000736335"/>
    </source>
</evidence>
<dbReference type="Gene3D" id="1.50.10.10">
    <property type="match status" value="1"/>
</dbReference>
<dbReference type="SUPFAM" id="SSF48208">
    <property type="entry name" value="Six-hairpin glycosidases"/>
    <property type="match status" value="1"/>
</dbReference>
<evidence type="ECO:0000256" key="1">
    <source>
        <dbReference type="ARBA" id="ARBA00022801"/>
    </source>
</evidence>
<gene>
    <name evidence="2" type="ORF">BJ322DRAFT_353664</name>
</gene>
<evidence type="ECO:0000313" key="2">
    <source>
        <dbReference type="EMBL" id="KAF9779463.1"/>
    </source>
</evidence>
<dbReference type="GO" id="GO:0016798">
    <property type="term" value="F:hydrolase activity, acting on glycosyl bonds"/>
    <property type="evidence" value="ECO:0007669"/>
    <property type="project" value="UniProtKB-KW"/>
</dbReference>
<proteinExistence type="predicted"/>
<dbReference type="PANTHER" id="PTHR41814">
    <property type="entry name" value="EXPRESSED PROTEIN"/>
    <property type="match status" value="1"/>
</dbReference>
<reference evidence="2" key="2">
    <citation type="submission" date="2020-11" db="EMBL/GenBank/DDBJ databases">
        <authorList>
            <consortium name="DOE Joint Genome Institute"/>
            <person name="Kuo A."/>
            <person name="Miyauchi S."/>
            <person name="Kiss E."/>
            <person name="Drula E."/>
            <person name="Kohler A."/>
            <person name="Sanchez-Garcia M."/>
            <person name="Andreopoulos B."/>
            <person name="Barry K.W."/>
            <person name="Bonito G."/>
            <person name="Buee M."/>
            <person name="Carver A."/>
            <person name="Chen C."/>
            <person name="Cichocki N."/>
            <person name="Clum A."/>
            <person name="Culley D."/>
            <person name="Crous P.W."/>
            <person name="Fauchery L."/>
            <person name="Girlanda M."/>
            <person name="Hayes R."/>
            <person name="Keri Z."/>
            <person name="Labutti K."/>
            <person name="Lipzen A."/>
            <person name="Lombard V."/>
            <person name="Magnuson J."/>
            <person name="Maillard F."/>
            <person name="Morin E."/>
            <person name="Murat C."/>
            <person name="Nolan M."/>
            <person name="Ohm R."/>
            <person name="Pangilinan J."/>
            <person name="Pereira M."/>
            <person name="Perotto S."/>
            <person name="Peter M."/>
            <person name="Riley R."/>
            <person name="Sitrit Y."/>
            <person name="Stielow B."/>
            <person name="Szollosi G."/>
            <person name="Zifcakova L."/>
            <person name="Stursova M."/>
            <person name="Spatafora J.W."/>
            <person name="Tedersoo L."/>
            <person name="Vaario L.-M."/>
            <person name="Yamada A."/>
            <person name="Yan M."/>
            <person name="Wang P."/>
            <person name="Xu J."/>
            <person name="Bruns T."/>
            <person name="Baldrian P."/>
            <person name="Vilgalys R."/>
            <person name="Henrissat B."/>
            <person name="Grigoriev I.V."/>
            <person name="Hibbett D."/>
            <person name="Nagy L.G."/>
            <person name="Martin F.M."/>
        </authorList>
    </citation>
    <scope>NUCLEOTIDE SEQUENCE</scope>
    <source>
        <strain evidence="2">UH-Tt-Lm1</strain>
    </source>
</reference>